<dbReference type="Pfam" id="PF07584">
    <property type="entry name" value="BatA"/>
    <property type="match status" value="1"/>
</dbReference>
<dbReference type="NCBIfam" id="TIGR02226">
    <property type="entry name" value="two_anch"/>
    <property type="match status" value="1"/>
</dbReference>
<feature type="domain" description="VWFA" evidence="2">
    <location>
        <begin position="90"/>
        <end position="251"/>
    </location>
</feature>
<dbReference type="Pfam" id="PF13519">
    <property type="entry name" value="VWA_2"/>
    <property type="match status" value="1"/>
</dbReference>
<evidence type="ECO:0000256" key="1">
    <source>
        <dbReference type="SAM" id="Phobius"/>
    </source>
</evidence>
<feature type="transmembrane region" description="Helical" evidence="1">
    <location>
        <begin position="59"/>
        <end position="77"/>
    </location>
</feature>
<dbReference type="EMBL" id="UINC01001861">
    <property type="protein sequence ID" value="SUZ90046.1"/>
    <property type="molecule type" value="Genomic_DNA"/>
</dbReference>
<dbReference type="InterPro" id="IPR011933">
    <property type="entry name" value="Double_TM_dom"/>
</dbReference>
<accession>A0A381RE16</accession>
<evidence type="ECO:0000313" key="3">
    <source>
        <dbReference type="EMBL" id="SUZ90046.1"/>
    </source>
</evidence>
<dbReference type="AlphaFoldDB" id="A0A381RE16"/>
<keyword evidence="1" id="KW-1133">Transmembrane helix</keyword>
<organism evidence="3">
    <name type="scientific">marine metagenome</name>
    <dbReference type="NCBI Taxonomy" id="408172"/>
    <lineage>
        <taxon>unclassified sequences</taxon>
        <taxon>metagenomes</taxon>
        <taxon>ecological metagenomes</taxon>
    </lineage>
</organism>
<proteinExistence type="predicted"/>
<sequence length="625" mass="67653">MLGFSLLVPAFLFGLLTIAVPIALHLIKRETAPTVSFSAVRLLRRTPIERTSRRSLSDWLLLILRVVALVLLVLGYARPYSTDAVGADSRPLLVVAVDVSFSMTVDGQFNRALQFAEEALRGAPDDYAVAVTAFDTVAQVIVEPSFDRQSAVAKLRQLMPGAGATSYPAGLDHAAKLIGQRAGCITVISDLQFTGWRESNRARLPEKVDISVVDIGAPLDNMALIQIRPEPTRTVAMILNSGVGVQGTSVRLLLDEQEIAQSEIVAPAGQTVEVVFPVVLPKSGEVQVVLHDPQGVAIDNSRYMLLKGPEPKSLLVVTTGENLNTDGFYLEQALGVGREQTGFQVVLIPGTNIAPLIESTNPNNLAAVLLLTTRGLDQASQLVLTEFAANGGGVLIVAGKDVEPATVNAFLQGTLTLSPSRLTNLERNLIPANRRHTIWRAFGDRLGNLSQVGFSSTMTITLDGQAEVLASFSDGFPALVESTIGDGTVIVFGSDLNNEWNNFPRHPTFVPFVHEIVQYLTAEREMSHDFIVGNVPREVAQRPGFATLAASGRRIVINVDSAESDLNRLSMDEFMAAVDRHREVVDSTMGKSLSEGHDVHQYWQYIFGLMLAILMTESLLSARTS</sequence>
<dbReference type="InterPro" id="IPR002035">
    <property type="entry name" value="VWF_A"/>
</dbReference>
<dbReference type="Gene3D" id="3.40.50.410">
    <property type="entry name" value="von Willebrand factor, type A domain"/>
    <property type="match status" value="1"/>
</dbReference>
<dbReference type="PANTHER" id="PTHR37464">
    <property type="entry name" value="BLL2463 PROTEIN"/>
    <property type="match status" value="1"/>
</dbReference>
<feature type="transmembrane region" description="Helical" evidence="1">
    <location>
        <begin position="6"/>
        <end position="27"/>
    </location>
</feature>
<evidence type="ECO:0000259" key="2">
    <source>
        <dbReference type="SMART" id="SM00327"/>
    </source>
</evidence>
<dbReference type="InterPro" id="IPR029062">
    <property type="entry name" value="Class_I_gatase-like"/>
</dbReference>
<dbReference type="SUPFAM" id="SSF52317">
    <property type="entry name" value="Class I glutamine amidotransferase-like"/>
    <property type="match status" value="1"/>
</dbReference>
<keyword evidence="1" id="KW-0472">Membrane</keyword>
<reference evidence="3" key="1">
    <citation type="submission" date="2018-05" db="EMBL/GenBank/DDBJ databases">
        <authorList>
            <person name="Lanie J.A."/>
            <person name="Ng W.-L."/>
            <person name="Kazmierczak K.M."/>
            <person name="Andrzejewski T.M."/>
            <person name="Davidsen T.M."/>
            <person name="Wayne K.J."/>
            <person name="Tettelin H."/>
            <person name="Glass J.I."/>
            <person name="Rusch D."/>
            <person name="Podicherti R."/>
            <person name="Tsui H.-C.T."/>
            <person name="Winkler M.E."/>
        </authorList>
    </citation>
    <scope>NUCLEOTIDE SEQUENCE</scope>
</reference>
<dbReference type="SMART" id="SM00327">
    <property type="entry name" value="VWA"/>
    <property type="match status" value="1"/>
</dbReference>
<dbReference type="InterPro" id="IPR036465">
    <property type="entry name" value="vWFA_dom_sf"/>
</dbReference>
<dbReference type="PANTHER" id="PTHR37464:SF1">
    <property type="entry name" value="BLL2463 PROTEIN"/>
    <property type="match status" value="1"/>
</dbReference>
<gene>
    <name evidence="3" type="ORF">METZ01_LOCUS42900</name>
</gene>
<dbReference type="SUPFAM" id="SSF53300">
    <property type="entry name" value="vWA-like"/>
    <property type="match status" value="1"/>
</dbReference>
<keyword evidence="1" id="KW-0812">Transmembrane</keyword>
<dbReference type="CDD" id="cd00198">
    <property type="entry name" value="vWFA"/>
    <property type="match status" value="1"/>
</dbReference>
<dbReference type="InterPro" id="IPR024163">
    <property type="entry name" value="Aerotolerance_reg_N"/>
</dbReference>
<protein>
    <recommendedName>
        <fullName evidence="2">VWFA domain-containing protein</fullName>
    </recommendedName>
</protein>
<name>A0A381RE16_9ZZZZ</name>
<dbReference type="Gene3D" id="3.40.50.880">
    <property type="match status" value="1"/>
</dbReference>